<sequence>MKPAPCDGALRRNSLAKATLEDVARLAGVSLATVDRVLNRRPGVRATTVEKVENAVATLGYRPDPFAARLARATRLKFCFILPVRATSFTIMLEAEARLAARWLAEQRAEIVVRRVDVFDPAILSRALAELEPGIDGVALVALDHPAVRAAIDGLVERGIAVVTLVSDVPSARREHFVGIDNSAAGRTAASLIGRFTAGRPGKIGVVAGSFALRDHAERLFGFQQVISAEYPTLTVLPPREGRDDFALNRVAVGELLENHPDLLAVYSIGAGNRGIVEALEAAGRAQDVVFIGHELTQHSRQWLLSGVMDVVIDQNPGHEVRSAARILLARCTGGSVLESQEKIRIGIYIRDNLP</sequence>
<dbReference type="SUPFAM" id="SSF53822">
    <property type="entry name" value="Periplasmic binding protein-like I"/>
    <property type="match status" value="1"/>
</dbReference>
<evidence type="ECO:0000256" key="3">
    <source>
        <dbReference type="ARBA" id="ARBA00023163"/>
    </source>
</evidence>
<comment type="caution">
    <text evidence="5">The sequence shown here is derived from an EMBL/GenBank/DDBJ whole genome shotgun (WGS) entry which is preliminary data.</text>
</comment>
<keyword evidence="2 5" id="KW-0238">DNA-binding</keyword>
<dbReference type="InterPro" id="IPR025997">
    <property type="entry name" value="SBP_2_dom"/>
</dbReference>
<dbReference type="PANTHER" id="PTHR30146">
    <property type="entry name" value="LACI-RELATED TRANSCRIPTIONAL REPRESSOR"/>
    <property type="match status" value="1"/>
</dbReference>
<evidence type="ECO:0000259" key="4">
    <source>
        <dbReference type="PROSITE" id="PS50932"/>
    </source>
</evidence>
<keyword evidence="1" id="KW-0805">Transcription regulation</keyword>
<dbReference type="PROSITE" id="PS50932">
    <property type="entry name" value="HTH_LACI_2"/>
    <property type="match status" value="1"/>
</dbReference>
<dbReference type="GO" id="GO:0000976">
    <property type="term" value="F:transcription cis-regulatory region binding"/>
    <property type="evidence" value="ECO:0007669"/>
    <property type="project" value="TreeGrafter"/>
</dbReference>
<dbReference type="Gene3D" id="3.40.50.2300">
    <property type="match status" value="2"/>
</dbReference>
<proteinExistence type="predicted"/>
<evidence type="ECO:0000256" key="1">
    <source>
        <dbReference type="ARBA" id="ARBA00023015"/>
    </source>
</evidence>
<dbReference type="EMBL" id="VWNA01000001">
    <property type="protein sequence ID" value="MQT11810.1"/>
    <property type="molecule type" value="Genomic_DNA"/>
</dbReference>
<keyword evidence="6" id="KW-1185">Reference proteome</keyword>
<dbReference type="AlphaFoldDB" id="A0A6A7XYK7"/>
<dbReference type="SUPFAM" id="SSF47413">
    <property type="entry name" value="lambda repressor-like DNA-binding domains"/>
    <property type="match status" value="1"/>
</dbReference>
<feature type="domain" description="HTH lacI-type" evidence="4">
    <location>
        <begin position="18"/>
        <end position="72"/>
    </location>
</feature>
<keyword evidence="3" id="KW-0804">Transcription</keyword>
<dbReference type="InterPro" id="IPR000843">
    <property type="entry name" value="HTH_LacI"/>
</dbReference>
<dbReference type="CDD" id="cd06307">
    <property type="entry name" value="PBP1_sugar_binding"/>
    <property type="match status" value="1"/>
</dbReference>
<gene>
    <name evidence="5" type="ORF">F0357_03790</name>
</gene>
<reference evidence="5 6" key="1">
    <citation type="submission" date="2019-09" db="EMBL/GenBank/DDBJ databases">
        <title>Segnochrobactrum spirostomi gen. nov., sp. nov., isolated from the ciliate Spirostomum cf. yagiui and description of a novel family, Segnochrobactraceae fam. nov. within the order Rhizobiales of the class Alphaproteobacteria.</title>
        <authorList>
            <person name="Akter S."/>
            <person name="Shazib S.U.A."/>
            <person name="Shin M.K."/>
        </authorList>
    </citation>
    <scope>NUCLEOTIDE SEQUENCE [LARGE SCALE GENOMIC DNA]</scope>
    <source>
        <strain evidence="5 6">Sp-1</strain>
    </source>
</reference>
<dbReference type="Pfam" id="PF13407">
    <property type="entry name" value="Peripla_BP_4"/>
    <property type="match status" value="1"/>
</dbReference>
<dbReference type="RefSeq" id="WP_153478934.1">
    <property type="nucleotide sequence ID" value="NZ_VWNA01000001.1"/>
</dbReference>
<dbReference type="GO" id="GO:0003700">
    <property type="term" value="F:DNA-binding transcription factor activity"/>
    <property type="evidence" value="ECO:0007669"/>
    <property type="project" value="TreeGrafter"/>
</dbReference>
<dbReference type="InterPro" id="IPR028082">
    <property type="entry name" value="Peripla_BP_I"/>
</dbReference>
<dbReference type="SMART" id="SM00354">
    <property type="entry name" value="HTH_LACI"/>
    <property type="match status" value="1"/>
</dbReference>
<name>A0A6A7XYK7_9HYPH</name>
<dbReference type="PRINTS" id="PR00036">
    <property type="entry name" value="HTHLACI"/>
</dbReference>
<evidence type="ECO:0000256" key="2">
    <source>
        <dbReference type="ARBA" id="ARBA00023125"/>
    </source>
</evidence>
<dbReference type="InterPro" id="IPR010982">
    <property type="entry name" value="Lambda_DNA-bd_dom_sf"/>
</dbReference>
<dbReference type="CDD" id="cd01392">
    <property type="entry name" value="HTH_LacI"/>
    <property type="match status" value="1"/>
</dbReference>
<dbReference type="Proteomes" id="UP000332515">
    <property type="component" value="Unassembled WGS sequence"/>
</dbReference>
<accession>A0A6A7XYK7</accession>
<organism evidence="5 6">
    <name type="scientific">Segnochrobactrum spirostomi</name>
    <dbReference type="NCBI Taxonomy" id="2608987"/>
    <lineage>
        <taxon>Bacteria</taxon>
        <taxon>Pseudomonadati</taxon>
        <taxon>Pseudomonadota</taxon>
        <taxon>Alphaproteobacteria</taxon>
        <taxon>Hyphomicrobiales</taxon>
        <taxon>Segnochrobactraceae</taxon>
        <taxon>Segnochrobactrum</taxon>
    </lineage>
</organism>
<dbReference type="Gene3D" id="1.10.260.40">
    <property type="entry name" value="lambda repressor-like DNA-binding domains"/>
    <property type="match status" value="1"/>
</dbReference>
<evidence type="ECO:0000313" key="6">
    <source>
        <dbReference type="Proteomes" id="UP000332515"/>
    </source>
</evidence>
<protein>
    <submittedName>
        <fullName evidence="5">LacI family DNA-binding transcriptional regulator</fullName>
    </submittedName>
</protein>
<dbReference type="PANTHER" id="PTHR30146:SF152">
    <property type="entry name" value="TRANSCRIPTIONAL REGULATORY PROTEIN"/>
    <property type="match status" value="1"/>
</dbReference>
<evidence type="ECO:0000313" key="5">
    <source>
        <dbReference type="EMBL" id="MQT11810.1"/>
    </source>
</evidence>
<dbReference type="PROSITE" id="PS00356">
    <property type="entry name" value="HTH_LACI_1"/>
    <property type="match status" value="1"/>
</dbReference>
<dbReference type="Pfam" id="PF00356">
    <property type="entry name" value="LacI"/>
    <property type="match status" value="1"/>
</dbReference>